<feature type="region of interest" description="Disordered" evidence="1">
    <location>
        <begin position="571"/>
        <end position="620"/>
    </location>
</feature>
<reference evidence="2 3" key="1">
    <citation type="submission" date="2014-11" db="EMBL/GenBank/DDBJ databases">
        <authorList>
            <person name="Zhu J."/>
            <person name="Qi W."/>
            <person name="Song R."/>
        </authorList>
    </citation>
    <scope>NUCLEOTIDE SEQUENCE [LARGE SCALE GENOMIC DNA]</scope>
</reference>
<organism evidence="2 3">
    <name type="scientific">Vitrella brassicaformis (strain CCMP3155)</name>
    <dbReference type="NCBI Taxonomy" id="1169540"/>
    <lineage>
        <taxon>Eukaryota</taxon>
        <taxon>Sar</taxon>
        <taxon>Alveolata</taxon>
        <taxon>Colpodellida</taxon>
        <taxon>Vitrellaceae</taxon>
        <taxon>Vitrella</taxon>
    </lineage>
</organism>
<protein>
    <submittedName>
        <fullName evidence="2">Uncharacterized protein</fullName>
    </submittedName>
</protein>
<evidence type="ECO:0000313" key="2">
    <source>
        <dbReference type="EMBL" id="CEM23478.1"/>
    </source>
</evidence>
<feature type="compositionally biased region" description="Basic and acidic residues" evidence="1">
    <location>
        <begin position="607"/>
        <end position="620"/>
    </location>
</feature>
<dbReference type="PhylomeDB" id="A0A0G4G4Z5"/>
<dbReference type="EMBL" id="CDMY01000570">
    <property type="protein sequence ID" value="CEM23478.1"/>
    <property type="molecule type" value="Genomic_DNA"/>
</dbReference>
<dbReference type="AlphaFoldDB" id="A0A0G4G4Z5"/>
<feature type="compositionally biased region" description="Basic and acidic residues" evidence="1">
    <location>
        <begin position="571"/>
        <end position="589"/>
    </location>
</feature>
<dbReference type="Proteomes" id="UP000041254">
    <property type="component" value="Unassembled WGS sequence"/>
</dbReference>
<dbReference type="VEuPathDB" id="CryptoDB:Vbra_17050"/>
<keyword evidence="3" id="KW-1185">Reference proteome</keyword>
<name>A0A0G4G4Z5_VITBC</name>
<dbReference type="InParanoid" id="A0A0G4G4Z5"/>
<proteinExistence type="predicted"/>
<gene>
    <name evidence="2" type="ORF">Vbra_17050</name>
</gene>
<accession>A0A0G4G4Z5</accession>
<evidence type="ECO:0000256" key="1">
    <source>
        <dbReference type="SAM" id="MobiDB-lite"/>
    </source>
</evidence>
<evidence type="ECO:0000313" key="3">
    <source>
        <dbReference type="Proteomes" id="UP000041254"/>
    </source>
</evidence>
<sequence>MDSLTERTITVRFPDDGEADAPLKVHEGIARPFKYLQQVLEGAFEESQQREVRIKEVTRAVGVVVLQHEIDIVNSLTKDNLLDAMIALEYLQFDTDKIFTPGSTQSLLWRIHRRVSWRREVTASCLPAEGSLLWFRWCMAAGCEMSSWPVASLLDSFARYAFIARFIHRHKDIRVGLLPCLLKAPQLIRAQWRRCERGEAEDDASKAAVSLVGTVDDELSYGRIDMPCHELSTFITEATGSPGLSDAHSAVFEQDIFTSSASYTTHPFDDGKRGSIERGNIFVDVAGLRHGPPFPWDSPADAPRDADAKVGDVRGWNVRIGTLMPDSLGSRAKETFVSCFGADFSLEVPCGAAEGTAATQPAAGDSRRPSSVKLHEPPVINVGTRIEMGEEGASVDVFSFILLGTEQPLGVQEANISAEALKGDARLKEVKMKVTVRFFPMRTLAFHYLRLCARDGHWAGVTLMDGQVDSSLFFSAAIQDVPQSKYDTIGENLTGDAIRESFSVLPAVLPIVPTLPPEVQEAFEDALKEAVDAQQDDHFKQLYNALINSATQEAADRRRLEAENKQLRERIITLEDQGRRGTKRPREEMDGQQQQQREECEGGADQQAKRPREEDTKMTT</sequence>